<feature type="transmembrane region" description="Helical" evidence="1">
    <location>
        <begin position="221"/>
        <end position="242"/>
    </location>
</feature>
<dbReference type="PIRSF" id="PIRSF038991">
    <property type="entry name" value="Protein_AbrB"/>
    <property type="match status" value="1"/>
</dbReference>
<feature type="transmembrane region" description="Helical" evidence="1">
    <location>
        <begin position="248"/>
        <end position="264"/>
    </location>
</feature>
<keyword evidence="1" id="KW-0472">Membrane</keyword>
<evidence type="ECO:0000313" key="2">
    <source>
        <dbReference type="EMBL" id="MBS4215008.1"/>
    </source>
</evidence>
<feature type="transmembrane region" description="Helical" evidence="1">
    <location>
        <begin position="276"/>
        <end position="297"/>
    </location>
</feature>
<dbReference type="InterPro" id="IPR007820">
    <property type="entry name" value="AbrB_fam"/>
</dbReference>
<feature type="transmembrane region" description="Helical" evidence="1">
    <location>
        <begin position="57"/>
        <end position="79"/>
    </location>
</feature>
<dbReference type="PANTHER" id="PTHR38457">
    <property type="entry name" value="REGULATOR ABRB-RELATED"/>
    <property type="match status" value="1"/>
</dbReference>
<gene>
    <name evidence="2" type="ORF">KHA99_21410</name>
</gene>
<dbReference type="EMBL" id="JAGYPF010000004">
    <property type="protein sequence ID" value="MBS4215008.1"/>
    <property type="molecule type" value="Genomic_DNA"/>
</dbReference>
<evidence type="ECO:0000313" key="3">
    <source>
        <dbReference type="Proteomes" id="UP000679749"/>
    </source>
</evidence>
<proteinExistence type="predicted"/>
<keyword evidence="3" id="KW-1185">Reference proteome</keyword>
<feature type="transmembrane region" description="Helical" evidence="1">
    <location>
        <begin position="12"/>
        <end position="32"/>
    </location>
</feature>
<dbReference type="Proteomes" id="UP000679749">
    <property type="component" value="Unassembled WGS sequence"/>
</dbReference>
<dbReference type="GO" id="GO:0010468">
    <property type="term" value="P:regulation of gene expression"/>
    <property type="evidence" value="ECO:0007669"/>
    <property type="project" value="InterPro"/>
</dbReference>
<dbReference type="GO" id="GO:0016020">
    <property type="term" value="C:membrane"/>
    <property type="evidence" value="ECO:0007669"/>
    <property type="project" value="InterPro"/>
</dbReference>
<reference evidence="2" key="1">
    <citation type="submission" date="2021-05" db="EMBL/GenBank/DDBJ databases">
        <title>Novel Bacillus species.</title>
        <authorList>
            <person name="Liu G."/>
        </authorList>
    </citation>
    <scope>NUCLEOTIDE SEQUENCE</scope>
    <source>
        <strain evidence="2">FJAT-49825</strain>
    </source>
</reference>
<protein>
    <submittedName>
        <fullName evidence="2">AbrB family transcriptional regulator</fullName>
    </submittedName>
</protein>
<comment type="caution">
    <text evidence="2">The sequence shown here is derived from an EMBL/GenBank/DDBJ whole genome shotgun (WGS) entry which is preliminary data.</text>
</comment>
<keyword evidence="1" id="KW-1133">Transmembrane helix</keyword>
<name>A0A942YVF1_9BACI</name>
<accession>A0A942YVF1</accession>
<dbReference type="Pfam" id="PF05145">
    <property type="entry name" value="AbrB"/>
    <property type="match status" value="1"/>
</dbReference>
<dbReference type="AlphaFoldDB" id="A0A942YVF1"/>
<dbReference type="NCBIfam" id="TIGR03082">
    <property type="entry name" value="Gneg_AbrB_dup"/>
    <property type="match status" value="2"/>
</dbReference>
<dbReference type="PROSITE" id="PS51257">
    <property type="entry name" value="PROKAR_LIPOPROTEIN"/>
    <property type="match status" value="1"/>
</dbReference>
<dbReference type="RefSeq" id="WP_213119504.1">
    <property type="nucleotide sequence ID" value="NZ_JAGYPF010000004.1"/>
</dbReference>
<dbReference type="PANTHER" id="PTHR38457:SF1">
    <property type="entry name" value="REGULATOR ABRB-RELATED"/>
    <property type="match status" value="1"/>
</dbReference>
<evidence type="ECO:0000256" key="1">
    <source>
        <dbReference type="SAM" id="Phobius"/>
    </source>
</evidence>
<sequence length="374" mass="41344">MKKWDLSNQSKTIQFIAAIITACFGGLLFNLIKVPIPWLLGPMAALLIASRFRNVRFYWPVAMRDTGLIIVGYSIGISFTKSSLSDIISHLPSMLILTTLIVLACAGMAFFISKWSGIDYPTALTSSIPGGLSQIVIFAEEMKGIDLTIVTFFHVTRVLIVVFLLPFVVFSPIFLKERTMGSAEEIVNNSIPWNQFFPDILFFAVICLFAAIIGKKIKLPAPYFLAPVMVAALLNLFVLKGLPLPPSFLNFAQFMVGGYIGLLLKPEKMESKKKIISFALISGIIMVGITMAFSLLLTNTYHLSTITGFLSLAPGGMDQMGIIAHEVNADLSTVTSYQLFRMLYIYIAVPPLLRLVLKLSIKRKNNNSINIDVK</sequence>
<dbReference type="InterPro" id="IPR017516">
    <property type="entry name" value="AbrB_dup"/>
</dbReference>
<feature type="transmembrane region" description="Helical" evidence="1">
    <location>
        <begin position="151"/>
        <end position="175"/>
    </location>
</feature>
<feature type="transmembrane region" description="Helical" evidence="1">
    <location>
        <begin position="195"/>
        <end position="214"/>
    </location>
</feature>
<organism evidence="2 3">
    <name type="scientific">Neobacillus rhizophilus</name>
    <dbReference type="NCBI Taxonomy" id="2833579"/>
    <lineage>
        <taxon>Bacteria</taxon>
        <taxon>Bacillati</taxon>
        <taxon>Bacillota</taxon>
        <taxon>Bacilli</taxon>
        <taxon>Bacillales</taxon>
        <taxon>Bacillaceae</taxon>
        <taxon>Neobacillus</taxon>
    </lineage>
</organism>
<feature type="transmembrane region" description="Helical" evidence="1">
    <location>
        <begin position="339"/>
        <end position="357"/>
    </location>
</feature>
<keyword evidence="1" id="KW-0812">Transmembrane</keyword>
<feature type="transmembrane region" description="Helical" evidence="1">
    <location>
        <begin position="91"/>
        <end position="112"/>
    </location>
</feature>